<keyword evidence="3" id="KW-1185">Reference proteome</keyword>
<evidence type="ECO:0000256" key="1">
    <source>
        <dbReference type="SAM" id="Phobius"/>
    </source>
</evidence>
<dbReference type="AlphaFoldDB" id="A0A843V275"/>
<sequence>MTSKFPQFHSSMLLPFIFMTFTFAPLIGFLYLHWAYIQHVMYMGVDDGMLVPPSDITQHEGYINVRDRVFVPPSDVYRMYSSSVGSLMPAGICATVGQHCLYVRHLVTTEDLMENAGSHMTTCGVSARTRHRRARTRRTEHQRTPKTSFPSRCGLFL</sequence>
<evidence type="ECO:0000313" key="3">
    <source>
        <dbReference type="Proteomes" id="UP000652761"/>
    </source>
</evidence>
<reference evidence="2" key="1">
    <citation type="submission" date="2017-07" db="EMBL/GenBank/DDBJ databases">
        <title>Taro Niue Genome Assembly and Annotation.</title>
        <authorList>
            <person name="Atibalentja N."/>
            <person name="Keating K."/>
            <person name="Fields C.J."/>
        </authorList>
    </citation>
    <scope>NUCLEOTIDE SEQUENCE</scope>
    <source>
        <strain evidence="2">Niue_2</strain>
        <tissue evidence="2">Leaf</tissue>
    </source>
</reference>
<dbReference type="Proteomes" id="UP000652761">
    <property type="component" value="Unassembled WGS sequence"/>
</dbReference>
<protein>
    <submittedName>
        <fullName evidence="2">Uncharacterized protein</fullName>
    </submittedName>
</protein>
<accession>A0A843V275</accession>
<feature type="transmembrane region" description="Helical" evidence="1">
    <location>
        <begin position="12"/>
        <end position="34"/>
    </location>
</feature>
<dbReference type="OrthoDB" id="1434354at2759"/>
<proteinExistence type="predicted"/>
<keyword evidence="1" id="KW-1133">Transmembrane helix</keyword>
<keyword evidence="1" id="KW-0812">Transmembrane</keyword>
<keyword evidence="1" id="KW-0472">Membrane</keyword>
<gene>
    <name evidence="2" type="ORF">Taro_022558</name>
</gene>
<dbReference type="EMBL" id="NMUH01001195">
    <property type="protein sequence ID" value="MQL89975.1"/>
    <property type="molecule type" value="Genomic_DNA"/>
</dbReference>
<organism evidence="2 3">
    <name type="scientific">Colocasia esculenta</name>
    <name type="common">Wild taro</name>
    <name type="synonym">Arum esculentum</name>
    <dbReference type="NCBI Taxonomy" id="4460"/>
    <lineage>
        <taxon>Eukaryota</taxon>
        <taxon>Viridiplantae</taxon>
        <taxon>Streptophyta</taxon>
        <taxon>Embryophyta</taxon>
        <taxon>Tracheophyta</taxon>
        <taxon>Spermatophyta</taxon>
        <taxon>Magnoliopsida</taxon>
        <taxon>Liliopsida</taxon>
        <taxon>Araceae</taxon>
        <taxon>Aroideae</taxon>
        <taxon>Colocasieae</taxon>
        <taxon>Colocasia</taxon>
    </lineage>
</organism>
<name>A0A843V275_COLES</name>
<evidence type="ECO:0000313" key="2">
    <source>
        <dbReference type="EMBL" id="MQL89975.1"/>
    </source>
</evidence>
<comment type="caution">
    <text evidence="2">The sequence shown here is derived from an EMBL/GenBank/DDBJ whole genome shotgun (WGS) entry which is preliminary data.</text>
</comment>